<organism evidence="1">
    <name type="scientific">Magnetospirillum gryphiswaldense</name>
    <dbReference type="NCBI Taxonomy" id="55518"/>
    <lineage>
        <taxon>Bacteria</taxon>
        <taxon>Pseudomonadati</taxon>
        <taxon>Pseudomonadota</taxon>
        <taxon>Alphaproteobacteria</taxon>
        <taxon>Rhodospirillales</taxon>
        <taxon>Rhodospirillaceae</taxon>
        <taxon>Magnetospirillum</taxon>
    </lineage>
</organism>
<gene>
    <name evidence="1" type="ORF">MGR_0173</name>
</gene>
<protein>
    <submittedName>
        <fullName evidence="1">Uncharacterized protein</fullName>
    </submittedName>
</protein>
<accession>A4U1W2</accession>
<dbReference type="EMBL" id="CU459003">
    <property type="protein sequence ID" value="CAM76869.1"/>
    <property type="molecule type" value="Genomic_DNA"/>
</dbReference>
<name>A4U1W2_9PROT</name>
<sequence>MAGVGAFIGGTEGALCGDAVAAGATRLRFPSWRNWRFHYGDASRFLGRDVALR</sequence>
<evidence type="ECO:0000313" key="1">
    <source>
        <dbReference type="EMBL" id="CAM76869.1"/>
    </source>
</evidence>
<proteinExistence type="predicted"/>
<dbReference type="AlphaFoldDB" id="A4U1W2"/>
<reference evidence="1" key="1">
    <citation type="journal article" date="2007" name="J. Bacteriol.">
        <title>Comparative genome analysis of four magnetotactic bacteria reveals a complex set of group-specific genes implicated in magnetosome biomineralization and function.</title>
        <authorList>
            <person name="Richter M."/>
            <person name="Kube M."/>
            <person name="Bazylinski D.A."/>
            <person name="Lombardot T."/>
            <person name="Gloeckner F.O."/>
            <person name="Reinhardt R."/>
            <person name="Schueler D."/>
        </authorList>
    </citation>
    <scope>NUCLEOTIDE SEQUENCE</scope>
    <source>
        <strain evidence="1">MSR-1</strain>
    </source>
</reference>